<gene>
    <name evidence="3" type="ORF">ACFSW8_05505</name>
</gene>
<accession>A0ABW4Z9P5</accession>
<dbReference type="EMBL" id="JBHUJB010000022">
    <property type="protein sequence ID" value="MFD2158347.1"/>
    <property type="molecule type" value="Genomic_DNA"/>
</dbReference>
<feature type="region of interest" description="Disordered" evidence="1">
    <location>
        <begin position="758"/>
        <end position="782"/>
    </location>
</feature>
<sequence length="1107" mass="121124">MMILPTLRKLSPILLLAPQLTVAAESDDFQIDSWIEQQGTRIDLKSWKEYNPSPHRSYFSPTSTDCTKRWFINLGPLGINTLMHDRSWGIFPAQKEIFPTALTDKHGLAFNAFEVNIAKPNSPAEGKLQPGDLILGLNNHPFLAAQHFDLGKPVDNKTKRGLELHAGALIDAAESQGKILVNVLRLPEALKKKPLPSNRTVKQVARHEINGSTSIAIPLPKNADLCFLSTEGKRKGLKCEDLTLVNNDGLEVPVDLGGKRGAGNLIGSQIEIPAGEWTLKGTIESNAPLTLVTNILPKPTLPESYTPYLKRIELTLPKVGSFGSYFDPLSAKAKNYAAITAHRIAIQQEDNGSWKASSYASPSFYTSICGIALLSTDDPQYDSHIKKAAHYVALAGERDKWTYSNGMWLIFLAEYYLKTGDAEILPALKMHVANCRRFIMSDYTSGHSFAQPGYGGSGYIGGGGVIACALAVASHTPAMNDEDKAVLDKMLVRVQEIAAGGVVPYGRSGKSKHATAKTGQGGSCGSGPYFIASLIRGGAETFTQNAKSRYSSAPYGSAENGHATQTLHFFWSLMSSANCGEKAHTDSMSAFLWRFTNMREADGFMNKNNYRTEYHNGDGVIGEPYWRTAAYLTLMNAHKRNLAITGKPKYQHAPRTKELVFHVDKALLNDALRSWALVESYLGDSATPAFQNTLKKLRALESNEQLGTTLRDLLKAEAPIAAKSLLTVENLHGPISAGQLAETLLGISLEASCTPVAATAPSSKDKKADKKAQKLAEKKQKKLLSSGKLKEINHALRLQPFTRLQADRDSSSNALSSSLFKVGNMQIELADPSKKYFSSIIRHTPDLNAGSMTSKDNAIPALATFPFHVDQKATLKVKVSYQVEGIPISYVTDMPIPALEARSYVPELTQIPVVGTVIDDYSGSYSPNILLETGQVVGCEQRVAPAPYLLKGDTYRFMVSHGSVWGHDLRSATPLNSSKRVIKVASIQGAKDTNTLTDNNFEKGIKLTKGSHTLTFKFDSPQTIERSYLKLDLVSSPARAEANFILEAKVGDTWTLLRKGKNTGLMPNIVHTSDTVRLTIDVHKDIELKEVHFIKPPNQSPQQFFSW</sequence>
<feature type="compositionally biased region" description="Basic and acidic residues" evidence="1">
    <location>
        <begin position="763"/>
        <end position="778"/>
    </location>
</feature>
<evidence type="ECO:0000256" key="1">
    <source>
        <dbReference type="SAM" id="MobiDB-lite"/>
    </source>
</evidence>
<reference evidence="4" key="1">
    <citation type="journal article" date="2019" name="Int. J. Syst. Evol. Microbiol.">
        <title>The Global Catalogue of Microorganisms (GCM) 10K type strain sequencing project: providing services to taxonomists for standard genome sequencing and annotation.</title>
        <authorList>
            <consortium name="The Broad Institute Genomics Platform"/>
            <consortium name="The Broad Institute Genome Sequencing Center for Infectious Disease"/>
            <person name="Wu L."/>
            <person name="Ma J."/>
        </authorList>
    </citation>
    <scope>NUCLEOTIDE SEQUENCE [LARGE SCALE GENOMIC DNA]</scope>
    <source>
        <strain evidence="4">CCUG 57942</strain>
    </source>
</reference>
<keyword evidence="2" id="KW-0732">Signal</keyword>
<organism evidence="3 4">
    <name type="scientific">Rubritalea tangerina</name>
    <dbReference type="NCBI Taxonomy" id="430798"/>
    <lineage>
        <taxon>Bacteria</taxon>
        <taxon>Pseudomonadati</taxon>
        <taxon>Verrucomicrobiota</taxon>
        <taxon>Verrucomicrobiia</taxon>
        <taxon>Verrucomicrobiales</taxon>
        <taxon>Rubritaleaceae</taxon>
        <taxon>Rubritalea</taxon>
    </lineage>
</organism>
<evidence type="ECO:0000313" key="4">
    <source>
        <dbReference type="Proteomes" id="UP001597389"/>
    </source>
</evidence>
<dbReference type="Pfam" id="PF19805">
    <property type="entry name" value="DUF6288"/>
    <property type="match status" value="1"/>
</dbReference>
<dbReference type="RefSeq" id="WP_377177665.1">
    <property type="nucleotide sequence ID" value="NZ_JBHUJB010000022.1"/>
</dbReference>
<dbReference type="SUPFAM" id="SSF48208">
    <property type="entry name" value="Six-hairpin glycosidases"/>
    <property type="match status" value="1"/>
</dbReference>
<proteinExistence type="predicted"/>
<name>A0ABW4Z9P5_9BACT</name>
<feature type="signal peptide" evidence="2">
    <location>
        <begin position="1"/>
        <end position="23"/>
    </location>
</feature>
<evidence type="ECO:0000256" key="2">
    <source>
        <dbReference type="SAM" id="SignalP"/>
    </source>
</evidence>
<keyword evidence="4" id="KW-1185">Reference proteome</keyword>
<dbReference type="InterPro" id="IPR008928">
    <property type="entry name" value="6-hairpin_glycosidase_sf"/>
</dbReference>
<protein>
    <submittedName>
        <fullName evidence="3">DUF6288 domain-containing protein</fullName>
    </submittedName>
</protein>
<comment type="caution">
    <text evidence="3">The sequence shown here is derived from an EMBL/GenBank/DDBJ whole genome shotgun (WGS) entry which is preliminary data.</text>
</comment>
<dbReference type="InterPro" id="IPR046255">
    <property type="entry name" value="DUF6288"/>
</dbReference>
<feature type="chain" id="PRO_5045182939" evidence="2">
    <location>
        <begin position="24"/>
        <end position="1107"/>
    </location>
</feature>
<dbReference type="Proteomes" id="UP001597389">
    <property type="component" value="Unassembled WGS sequence"/>
</dbReference>
<evidence type="ECO:0000313" key="3">
    <source>
        <dbReference type="EMBL" id="MFD2158347.1"/>
    </source>
</evidence>